<dbReference type="SUPFAM" id="SSF56954">
    <property type="entry name" value="Outer membrane efflux proteins (OEP)"/>
    <property type="match status" value="1"/>
</dbReference>
<dbReference type="PATRIC" id="fig|294.162.peg.2803"/>
<dbReference type="EMBL" id="LJXB01000076">
    <property type="protein sequence ID" value="KPU59442.1"/>
    <property type="molecule type" value="Genomic_DNA"/>
</dbReference>
<organism evidence="1 2">
    <name type="scientific">Pseudomonas fluorescens</name>
    <dbReference type="NCBI Taxonomy" id="294"/>
    <lineage>
        <taxon>Bacteria</taxon>
        <taxon>Pseudomonadati</taxon>
        <taxon>Pseudomonadota</taxon>
        <taxon>Gammaproteobacteria</taxon>
        <taxon>Pseudomonadales</taxon>
        <taxon>Pseudomonadaceae</taxon>
        <taxon>Pseudomonas</taxon>
    </lineage>
</organism>
<dbReference type="GO" id="GO:0016020">
    <property type="term" value="C:membrane"/>
    <property type="evidence" value="ECO:0007669"/>
    <property type="project" value="UniProtKB-SubCell"/>
</dbReference>
<name>A0A0P8XR78_PSEFL</name>
<dbReference type="AlphaFoldDB" id="A0A0P8XR78"/>
<dbReference type="GO" id="GO:0015562">
    <property type="term" value="F:efflux transmembrane transporter activity"/>
    <property type="evidence" value="ECO:0007669"/>
    <property type="project" value="InterPro"/>
</dbReference>
<dbReference type="RefSeq" id="WP_057397897.1">
    <property type="nucleotide sequence ID" value="NZ_LJXB01000076.1"/>
</dbReference>
<dbReference type="Proteomes" id="UP000050349">
    <property type="component" value="Unassembled WGS sequence"/>
</dbReference>
<proteinExistence type="predicted"/>
<sequence>MLRWLKERLAQQNEAVATAVAAADLVDKRYAAGLATYLQVLSTQNATLVEKRQLVDLQSRALSLQANLSRALGGGYRPEMTMTANAHSTVADKS</sequence>
<reference evidence="1 2" key="1">
    <citation type="submission" date="2015-09" db="EMBL/GenBank/DDBJ databases">
        <authorList>
            <person name="Jackson K.R."/>
            <person name="Lunt B.L."/>
            <person name="Fisher J.N.B."/>
            <person name="Gardner A.V."/>
            <person name="Bailey M.E."/>
            <person name="Deus L.M."/>
            <person name="Earl A.S."/>
            <person name="Gibby P.D."/>
            <person name="Hartmann K.A."/>
            <person name="Liu J.E."/>
            <person name="Manci A.M."/>
            <person name="Nielsen D.A."/>
            <person name="Solomon M.B."/>
            <person name="Breakwell D.P."/>
            <person name="Burnett S.H."/>
            <person name="Grose J.H."/>
        </authorList>
    </citation>
    <scope>NUCLEOTIDE SEQUENCE [LARGE SCALE GENOMIC DNA]</scope>
    <source>
        <strain evidence="1 2">S613</strain>
    </source>
</reference>
<evidence type="ECO:0000313" key="2">
    <source>
        <dbReference type="Proteomes" id="UP000050349"/>
    </source>
</evidence>
<gene>
    <name evidence="1" type="primary">oprN3</name>
    <name evidence="1" type="ORF">AN403_3022</name>
</gene>
<evidence type="ECO:0000313" key="1">
    <source>
        <dbReference type="EMBL" id="KPU59442.1"/>
    </source>
</evidence>
<protein>
    <submittedName>
        <fullName evidence="1">Outer membrane efflux domain protein</fullName>
    </submittedName>
</protein>
<comment type="caution">
    <text evidence="1">The sequence shown here is derived from an EMBL/GenBank/DDBJ whole genome shotgun (WGS) entry which is preliminary data.</text>
</comment>
<accession>A0A0P8XR78</accession>
<dbReference type="Gene3D" id="1.20.1600.10">
    <property type="entry name" value="Outer membrane efflux proteins (OEP)"/>
    <property type="match status" value="1"/>
</dbReference>